<dbReference type="SMART" id="SM00062">
    <property type="entry name" value="PBPb"/>
    <property type="match status" value="1"/>
</dbReference>
<evidence type="ECO:0000256" key="1">
    <source>
        <dbReference type="ARBA" id="ARBA00010742"/>
    </source>
</evidence>
<evidence type="ECO:0000256" key="2">
    <source>
        <dbReference type="SAM" id="SignalP"/>
    </source>
</evidence>
<dbReference type="Proteomes" id="UP001652431">
    <property type="component" value="Unassembled WGS sequence"/>
</dbReference>
<keyword evidence="2" id="KW-0732">Signal</keyword>
<evidence type="ECO:0000313" key="5">
    <source>
        <dbReference type="Proteomes" id="UP001652431"/>
    </source>
</evidence>
<reference evidence="4 5" key="1">
    <citation type="journal article" date="2021" name="ISME Commun">
        <title>Automated analysis of genomic sequences facilitates high-throughput and comprehensive description of bacteria.</title>
        <authorList>
            <person name="Hitch T.C.A."/>
        </authorList>
    </citation>
    <scope>NUCLEOTIDE SEQUENCE [LARGE SCALE GENOMIC DNA]</scope>
    <source>
        <strain evidence="4 5">Sanger_03</strain>
    </source>
</reference>
<gene>
    <name evidence="4" type="ORF">OCV99_09170</name>
</gene>
<comment type="caution">
    <text evidence="4">The sequence shown here is derived from an EMBL/GenBank/DDBJ whole genome shotgun (WGS) entry which is preliminary data.</text>
</comment>
<dbReference type="SUPFAM" id="SSF53850">
    <property type="entry name" value="Periplasmic binding protein-like II"/>
    <property type="match status" value="1"/>
</dbReference>
<name>A0ABT2RMV0_9FIRM</name>
<keyword evidence="5" id="KW-1185">Reference proteome</keyword>
<dbReference type="PANTHER" id="PTHR30024">
    <property type="entry name" value="ALIPHATIC SULFONATES-BINDING PROTEIN-RELATED"/>
    <property type="match status" value="1"/>
</dbReference>
<dbReference type="Gene3D" id="3.40.190.10">
    <property type="entry name" value="Periplasmic binding protein-like II"/>
    <property type="match status" value="2"/>
</dbReference>
<feature type="domain" description="Solute-binding protein family 3/N-terminal" evidence="3">
    <location>
        <begin position="36"/>
        <end position="266"/>
    </location>
</feature>
<dbReference type="InterPro" id="IPR001638">
    <property type="entry name" value="Solute-binding_3/MltF_N"/>
</dbReference>
<dbReference type="InterPro" id="IPR015168">
    <property type="entry name" value="SsuA/THI5"/>
</dbReference>
<dbReference type="Pfam" id="PF09084">
    <property type="entry name" value="NMT1"/>
    <property type="match status" value="1"/>
</dbReference>
<evidence type="ECO:0000259" key="3">
    <source>
        <dbReference type="SMART" id="SM00062"/>
    </source>
</evidence>
<protein>
    <submittedName>
        <fullName evidence="4">ABC transporter substrate-binding protein</fullName>
    </submittedName>
</protein>
<dbReference type="EMBL" id="JAOQJU010000009">
    <property type="protein sequence ID" value="MCU6686715.1"/>
    <property type="molecule type" value="Genomic_DNA"/>
</dbReference>
<accession>A0ABT2RMV0</accession>
<feature type="signal peptide" evidence="2">
    <location>
        <begin position="1"/>
        <end position="22"/>
    </location>
</feature>
<feature type="chain" id="PRO_5047372080" evidence="2">
    <location>
        <begin position="23"/>
        <end position="356"/>
    </location>
</feature>
<dbReference type="RefSeq" id="WP_227192321.1">
    <property type="nucleotide sequence ID" value="NZ_JAOQJU010000009.1"/>
</dbReference>
<comment type="similarity">
    <text evidence="1">Belongs to the bacterial solute-binding protein SsuA/TauA family.</text>
</comment>
<proteinExistence type="inferred from homology"/>
<sequence>MNKKTKKIFALVLTTMMLSALLLNGCGKEEKKESYVFKIGTANGSLCLAPLHVAQDLGYFEEEFNAAGIKYELVEIDMQQAADLTASGQIDACVGLAGSLIPQVDSGLDISFTAGLHTGCTKYYVSKDSDIKDLSGLKGKKIGVPGMSDSSVVALKRKLADLGIGVSTTNMEIELVVYNMTDLPLALANGAVDAIAVHDPVASSAEKEYGFTKILDLTEDEKFKNEYCCASYITSSITKEHPEAAAAYTRALLKASAYVQQNPEEAARLQIENEQCSGDLAENTKLLSSYNYQPSVSAMEETFKNACTDLLEIGNLQEGRNIDDFTADHIAKFEDVPESYTYNDDGTFSEVKKSRE</sequence>
<evidence type="ECO:0000313" key="4">
    <source>
        <dbReference type="EMBL" id="MCU6686715.1"/>
    </source>
</evidence>
<organism evidence="4 5">
    <name type="scientific">Dorea acetigenes</name>
    <dbReference type="NCBI Taxonomy" id="2981787"/>
    <lineage>
        <taxon>Bacteria</taxon>
        <taxon>Bacillati</taxon>
        <taxon>Bacillota</taxon>
        <taxon>Clostridia</taxon>
        <taxon>Lachnospirales</taxon>
        <taxon>Lachnospiraceae</taxon>
        <taxon>Dorea</taxon>
    </lineage>
</organism>